<dbReference type="PANTHER" id="PTHR28448">
    <property type="entry name" value="UPF0728 PROTEIN C10ORF53"/>
    <property type="match status" value="1"/>
</dbReference>
<evidence type="ECO:0000256" key="1">
    <source>
        <dbReference type="ARBA" id="ARBA00009973"/>
    </source>
</evidence>
<evidence type="ECO:0000313" key="4">
    <source>
        <dbReference type="Proteomes" id="UP000801492"/>
    </source>
</evidence>
<keyword evidence="4" id="KW-1185">Reference proteome</keyword>
<sequence length="192" mass="22011">MSEVPSIKLHYGPYIANGVIRHKTQRLHGVIQCLTKLGYAIEIVPSIHMDRLSVEMLGREIYRCNIKNLQFNIECKDDVICKRLVETVQEASSRLYADENFPQYHPVLRGRRVIHEIKNKRTNQDLFSSDIKLWFEIPKNPVGNVSKLMRNLEIIDGEEEKLQEADENADTESNKSSGLTTDADISSDSKIL</sequence>
<name>A0A8K0D4A2_IGNLU</name>
<organism evidence="3 4">
    <name type="scientific">Ignelater luminosus</name>
    <name type="common">Cucubano</name>
    <name type="synonym">Pyrophorus luminosus</name>
    <dbReference type="NCBI Taxonomy" id="2038154"/>
    <lineage>
        <taxon>Eukaryota</taxon>
        <taxon>Metazoa</taxon>
        <taxon>Ecdysozoa</taxon>
        <taxon>Arthropoda</taxon>
        <taxon>Hexapoda</taxon>
        <taxon>Insecta</taxon>
        <taxon>Pterygota</taxon>
        <taxon>Neoptera</taxon>
        <taxon>Endopterygota</taxon>
        <taxon>Coleoptera</taxon>
        <taxon>Polyphaga</taxon>
        <taxon>Elateriformia</taxon>
        <taxon>Elateroidea</taxon>
        <taxon>Elateridae</taxon>
        <taxon>Agrypninae</taxon>
        <taxon>Pyrophorini</taxon>
        <taxon>Ignelater</taxon>
    </lineage>
</organism>
<proteinExistence type="inferred from homology"/>
<feature type="region of interest" description="Disordered" evidence="2">
    <location>
        <begin position="161"/>
        <end position="192"/>
    </location>
</feature>
<dbReference type="Proteomes" id="UP000801492">
    <property type="component" value="Unassembled WGS sequence"/>
</dbReference>
<feature type="compositionally biased region" description="Polar residues" evidence="2">
    <location>
        <begin position="174"/>
        <end position="192"/>
    </location>
</feature>
<reference evidence="3" key="1">
    <citation type="submission" date="2019-08" db="EMBL/GenBank/DDBJ databases">
        <title>The genome of the North American firefly Photinus pyralis.</title>
        <authorList>
            <consortium name="Photinus pyralis genome working group"/>
            <person name="Fallon T.R."/>
            <person name="Sander Lower S.E."/>
            <person name="Weng J.-K."/>
        </authorList>
    </citation>
    <scope>NUCLEOTIDE SEQUENCE</scope>
    <source>
        <strain evidence="3">TRF0915ILg1</strain>
        <tissue evidence="3">Whole body</tissue>
    </source>
</reference>
<accession>A0A8K0D4A2</accession>
<dbReference type="InterPro" id="IPR027885">
    <property type="entry name" value="UPF0728"/>
</dbReference>
<comment type="similarity">
    <text evidence="1">Belongs to the UPF0728 family.</text>
</comment>
<comment type="caution">
    <text evidence="3">The sequence shown here is derived from an EMBL/GenBank/DDBJ whole genome shotgun (WGS) entry which is preliminary data.</text>
</comment>
<dbReference type="PANTHER" id="PTHR28448:SF1">
    <property type="entry name" value="UPF0728 PROTEIN C10ORF53"/>
    <property type="match status" value="1"/>
</dbReference>
<dbReference type="EMBL" id="VTPC01004613">
    <property type="protein sequence ID" value="KAF2896951.1"/>
    <property type="molecule type" value="Genomic_DNA"/>
</dbReference>
<evidence type="ECO:0000256" key="2">
    <source>
        <dbReference type="SAM" id="MobiDB-lite"/>
    </source>
</evidence>
<dbReference type="OrthoDB" id="10003460at2759"/>
<gene>
    <name evidence="3" type="ORF">ILUMI_09222</name>
</gene>
<protein>
    <submittedName>
        <fullName evidence="3">Uncharacterized protein</fullName>
    </submittedName>
</protein>
<dbReference type="Pfam" id="PF15092">
    <property type="entry name" value="UPF0728"/>
    <property type="match status" value="1"/>
</dbReference>
<dbReference type="AlphaFoldDB" id="A0A8K0D4A2"/>
<evidence type="ECO:0000313" key="3">
    <source>
        <dbReference type="EMBL" id="KAF2896951.1"/>
    </source>
</evidence>
<feature type="compositionally biased region" description="Acidic residues" evidence="2">
    <location>
        <begin position="161"/>
        <end position="170"/>
    </location>
</feature>